<dbReference type="EMBL" id="PGOL01000888">
    <property type="protein sequence ID" value="PKI63452.1"/>
    <property type="molecule type" value="Genomic_DNA"/>
</dbReference>
<dbReference type="Proteomes" id="UP000233551">
    <property type="component" value="Unassembled WGS sequence"/>
</dbReference>
<protein>
    <recommendedName>
        <fullName evidence="3">DNA-repair protein Xrcc1 N-terminal domain-containing protein</fullName>
    </recommendedName>
</protein>
<gene>
    <name evidence="1" type="ORF">CRG98_016119</name>
</gene>
<dbReference type="STRING" id="22663.A0A2I0K4I4"/>
<organism evidence="1 2">
    <name type="scientific">Punica granatum</name>
    <name type="common">Pomegranate</name>
    <dbReference type="NCBI Taxonomy" id="22663"/>
    <lineage>
        <taxon>Eukaryota</taxon>
        <taxon>Viridiplantae</taxon>
        <taxon>Streptophyta</taxon>
        <taxon>Embryophyta</taxon>
        <taxon>Tracheophyta</taxon>
        <taxon>Spermatophyta</taxon>
        <taxon>Magnoliopsida</taxon>
        <taxon>eudicotyledons</taxon>
        <taxon>Gunneridae</taxon>
        <taxon>Pentapetalae</taxon>
        <taxon>rosids</taxon>
        <taxon>malvids</taxon>
        <taxon>Myrtales</taxon>
        <taxon>Lythraceae</taxon>
        <taxon>Punica</taxon>
    </lineage>
</organism>
<dbReference type="PANTHER" id="PTHR35833">
    <property type="entry name" value="GALACTOSE-BINDING DOMAIN-LIKE, ARMADILLO-TYPE FOLD PROTEIN-RELATED"/>
    <property type="match status" value="1"/>
</dbReference>
<dbReference type="AlphaFoldDB" id="A0A2I0K4I4"/>
<evidence type="ECO:0000313" key="1">
    <source>
        <dbReference type="EMBL" id="PKI63452.1"/>
    </source>
</evidence>
<keyword evidence="2" id="KW-1185">Reference proteome</keyword>
<sequence length="104" mass="12181">MEVELEPRVKPLGYKVKAASRESPPTQKAAQILELDLRSHWSTGTNTKEWILLELDEPCLLSHIRIYNKSVLEWEIAVGLRFKVGYLHYDYLRLHFSNEWPNSS</sequence>
<evidence type="ECO:0008006" key="3">
    <source>
        <dbReference type="Google" id="ProtNLM"/>
    </source>
</evidence>
<dbReference type="InterPro" id="IPR008979">
    <property type="entry name" value="Galactose-bd-like_sf"/>
</dbReference>
<name>A0A2I0K4I4_PUNGR</name>
<proteinExistence type="predicted"/>
<dbReference type="PANTHER" id="PTHR35833:SF1">
    <property type="entry name" value="GALACTOSE-BINDING DOMAIN-CONTAINING PROTEIN"/>
    <property type="match status" value="1"/>
</dbReference>
<dbReference type="SUPFAM" id="SSF49785">
    <property type="entry name" value="Galactose-binding domain-like"/>
    <property type="match status" value="1"/>
</dbReference>
<reference evidence="1 2" key="1">
    <citation type="submission" date="2017-11" db="EMBL/GenBank/DDBJ databases">
        <title>De-novo sequencing of pomegranate (Punica granatum L.) genome.</title>
        <authorList>
            <person name="Akparov Z."/>
            <person name="Amiraslanov A."/>
            <person name="Hajiyeva S."/>
            <person name="Abbasov M."/>
            <person name="Kaur K."/>
            <person name="Hamwieh A."/>
            <person name="Solovyev V."/>
            <person name="Salamov A."/>
            <person name="Braich B."/>
            <person name="Kosarev P."/>
            <person name="Mahmoud A."/>
            <person name="Hajiyev E."/>
            <person name="Babayeva S."/>
            <person name="Izzatullayeva V."/>
            <person name="Mammadov A."/>
            <person name="Mammadov A."/>
            <person name="Sharifova S."/>
            <person name="Ojaghi J."/>
            <person name="Eynullazada K."/>
            <person name="Bayramov B."/>
            <person name="Abdulazimova A."/>
            <person name="Shahmuradov I."/>
        </authorList>
    </citation>
    <scope>NUCLEOTIDE SEQUENCE [LARGE SCALE GENOMIC DNA]</scope>
    <source>
        <strain evidence="2">cv. AG2017</strain>
        <tissue evidence="1">Leaf</tissue>
    </source>
</reference>
<evidence type="ECO:0000313" key="2">
    <source>
        <dbReference type="Proteomes" id="UP000233551"/>
    </source>
</evidence>
<accession>A0A2I0K4I4</accession>
<comment type="caution">
    <text evidence="1">The sequence shown here is derived from an EMBL/GenBank/DDBJ whole genome shotgun (WGS) entry which is preliminary data.</text>
</comment>
<dbReference type="Gene3D" id="2.60.120.260">
    <property type="entry name" value="Galactose-binding domain-like"/>
    <property type="match status" value="1"/>
</dbReference>